<name>A0A6G1TY27_9BACT</name>
<sequence length="100" mass="11666">MNDMINERDKEFASEFSRFVNGKMCSASKVGAEFANDHRFLVNEKFKVTMAFMEQLAINYQKGYYDLRNEWACTLAHAAIEALREQQLYYPSSSEYSPNK</sequence>
<dbReference type="AlphaFoldDB" id="A0A6G1TY27"/>
<dbReference type="Proteomes" id="UP000480425">
    <property type="component" value="Unassembled WGS sequence"/>
</dbReference>
<comment type="caution">
    <text evidence="1">The sequence shown here is derived from an EMBL/GenBank/DDBJ whole genome shotgun (WGS) entry which is preliminary data.</text>
</comment>
<evidence type="ECO:0000313" key="1">
    <source>
        <dbReference type="EMBL" id="MQN80214.1"/>
    </source>
</evidence>
<proteinExistence type="predicted"/>
<dbReference type="OrthoDB" id="1072656at2"/>
<reference evidence="1 2" key="1">
    <citation type="submission" date="2019-09" db="EMBL/GenBank/DDBJ databases">
        <title>Distinct polysaccharide growth profiles of human intestinal Prevotella copri isolates.</title>
        <authorList>
            <person name="Fehlner-Peach H."/>
            <person name="Magnabosco C."/>
            <person name="Raghavan V."/>
            <person name="Scher J.U."/>
            <person name="Tett A."/>
            <person name="Cox L.M."/>
            <person name="Gottsegen C."/>
            <person name="Watters A."/>
            <person name="Wiltshire- Gordon J.D."/>
            <person name="Segata N."/>
            <person name="Bonneau R."/>
            <person name="Littman D.R."/>
        </authorList>
    </citation>
    <scope>NUCLEOTIDE SEQUENCE [LARGE SCALE GENOMIC DNA]</scope>
    <source>
        <strain evidence="2">iA622</strain>
    </source>
</reference>
<protein>
    <submittedName>
        <fullName evidence="1">Sulfide:quinone reductase</fullName>
    </submittedName>
</protein>
<dbReference type="RefSeq" id="WP_153122501.1">
    <property type="nucleotide sequence ID" value="NZ_VZCB01000043.1"/>
</dbReference>
<accession>A0A6G1TY27</accession>
<dbReference type="EMBL" id="VZCB01000043">
    <property type="protein sequence ID" value="MQN80214.1"/>
    <property type="molecule type" value="Genomic_DNA"/>
</dbReference>
<evidence type="ECO:0000313" key="2">
    <source>
        <dbReference type="Proteomes" id="UP000480425"/>
    </source>
</evidence>
<organism evidence="1 2">
    <name type="scientific">Segatella copri</name>
    <dbReference type="NCBI Taxonomy" id="165179"/>
    <lineage>
        <taxon>Bacteria</taxon>
        <taxon>Pseudomonadati</taxon>
        <taxon>Bacteroidota</taxon>
        <taxon>Bacteroidia</taxon>
        <taxon>Bacteroidales</taxon>
        <taxon>Prevotellaceae</taxon>
        <taxon>Segatella</taxon>
    </lineage>
</organism>
<gene>
    <name evidence="1" type="ORF">F7D73_04435</name>
</gene>